<keyword evidence="2" id="KW-1185">Reference proteome</keyword>
<accession>A0A941HRM8</accession>
<name>A0A941HRM8_9CLOT</name>
<gene>
    <name evidence="1" type="primary">cas8c</name>
    <name evidence="1" type="ORF">KCG48_12500</name>
</gene>
<dbReference type="CDD" id="cd09757">
    <property type="entry name" value="Cas8c_I-C"/>
    <property type="match status" value="1"/>
</dbReference>
<proteinExistence type="predicted"/>
<dbReference type="InterPro" id="IPR010144">
    <property type="entry name" value="CRISPR-assoc_prot_Csd1-typ"/>
</dbReference>
<dbReference type="Proteomes" id="UP000675379">
    <property type="component" value="Unassembled WGS sequence"/>
</dbReference>
<protein>
    <submittedName>
        <fullName evidence="1">Type I-C CRISPR-associated protein Cas8c/Csd1</fullName>
    </submittedName>
</protein>
<dbReference type="Pfam" id="PF09709">
    <property type="entry name" value="Cas_Csd1"/>
    <property type="match status" value="1"/>
</dbReference>
<comment type="caution">
    <text evidence="1">The sequence shown here is derived from an EMBL/GenBank/DDBJ whole genome shotgun (WGS) entry which is preliminary data.</text>
</comment>
<evidence type="ECO:0000313" key="1">
    <source>
        <dbReference type="EMBL" id="MBR0577135.1"/>
    </source>
</evidence>
<dbReference type="EMBL" id="JAGSCS010000021">
    <property type="protein sequence ID" value="MBR0577135.1"/>
    <property type="molecule type" value="Genomic_DNA"/>
</dbReference>
<organism evidence="1 2">
    <name type="scientific">Proteiniclasticum sediminis</name>
    <dbReference type="NCBI Taxonomy" id="2804028"/>
    <lineage>
        <taxon>Bacteria</taxon>
        <taxon>Bacillati</taxon>
        <taxon>Bacillota</taxon>
        <taxon>Clostridia</taxon>
        <taxon>Eubacteriales</taxon>
        <taxon>Clostridiaceae</taxon>
        <taxon>Proteiniclasticum</taxon>
    </lineage>
</organism>
<dbReference type="AlphaFoldDB" id="A0A941HRM8"/>
<dbReference type="RefSeq" id="WP_211802553.1">
    <property type="nucleotide sequence ID" value="NZ_JAGSCS010000021.1"/>
</dbReference>
<reference evidence="1" key="1">
    <citation type="submission" date="2021-04" db="EMBL/GenBank/DDBJ databases">
        <title>Proteiniclasticum sedimins sp. nov., an obligate anaerobic bacterium isolated from anaerobic sludge.</title>
        <authorList>
            <person name="Liu J."/>
        </authorList>
    </citation>
    <scope>NUCLEOTIDE SEQUENCE</scope>
    <source>
        <strain evidence="1">BAD-10</strain>
    </source>
</reference>
<sequence length="630" mass="72666">MSWITSLYDTYVKNTSMIGNELDSEVPLIPVFHMTMQATIEVALNEKGEFRRAEIVDGSEQTIIIPCTEASSVRAGQKPEPHPLIDKLQYLAKDYDRYGEKYHGYDKYLEQLKKWADHEGVDSKVRAIYRYIETGTLISDLIESQVFTLDADTLSWGIRAEQAKPKLKPNESVIRWVVEEPGVLESRTWKSKDLMDSWIEYYLSTQQEIGFCYVLGQMVPLADKHPKNIYNMTANAKIISSNDSVNYTYRGRVESPAESYGLSLEVSQKAHNALRWLIAKQGYNRGRKTMICWTNTGVKVPDIYDDGFGFLDSEDLEQTETIDTGEYLASSLKKKLRGYHSTFDKSTLVNLLALESVTDGRLSITYYKQMGALDFIERLENWNNHCQWLHRYYRITVGQDKYKNVPFIGAPSPINIAETVYGNRKNVDERLKLKTVERIQNCIFDGTLIPLDLVRMAFQNTVNREGYTDEGLFEKSLSITCALVKKYYFDYKKEVYTMALDKERTSRDYLYGRLLAVAQNVEQWALSKAGEQRLTNADRLLNRFSTHPYTTWQTLEVGLKPYLDRLSGAGSTHREQLIDEIMSLFNPEEFMNNQPLEGEFLLGYHCQREDLRRKKEFVAATNHDENGGNE</sequence>
<evidence type="ECO:0000313" key="2">
    <source>
        <dbReference type="Proteomes" id="UP000675379"/>
    </source>
</evidence>
<dbReference type="NCBIfam" id="TIGR01863">
    <property type="entry name" value="cas_Csd1"/>
    <property type="match status" value="1"/>
</dbReference>